<dbReference type="RefSeq" id="WP_002655206.1">
    <property type="nucleotide sequence ID" value="NZ_CH672377.1"/>
</dbReference>
<dbReference type="EMBL" id="AANZ01000031">
    <property type="protein sequence ID" value="EAQ77537.1"/>
    <property type="molecule type" value="Genomic_DNA"/>
</dbReference>
<dbReference type="Proteomes" id="UP000004358">
    <property type="component" value="Unassembled WGS sequence"/>
</dbReference>
<sequence length="218" mass="24645">MQFAKLRIGLLVWAVLATPLLAEVADWGETEDPHGDCPVEESQGQLDFHVPPGIHNLNPVLKDTSAPRVWREVSGDFVIETQVLDFPIPAENTGNIRVSYVAAGLVVWQNENNFLRWTRSAVGEARAVFASAELYEQGKLTENVNVAWNGQPMWLRLERRADRIYLWLSDDGSQWRRHTSLRMPLPAQVQVGVFALNVTKKEFAASFRDFYLLESAAK</sequence>
<evidence type="ECO:0008006" key="4">
    <source>
        <dbReference type="Google" id="ProtNLM"/>
    </source>
</evidence>
<comment type="caution">
    <text evidence="2">The sequence shown here is derived from an EMBL/GenBank/DDBJ whole genome shotgun (WGS) entry which is preliminary data.</text>
</comment>
<dbReference type="InterPro" id="IPR013320">
    <property type="entry name" value="ConA-like_dom_sf"/>
</dbReference>
<dbReference type="HOGENOM" id="CLU_1264894_0_0_0"/>
<proteinExistence type="predicted"/>
<organism evidence="2 3">
    <name type="scientific">Blastopirellula marina DSM 3645</name>
    <dbReference type="NCBI Taxonomy" id="314230"/>
    <lineage>
        <taxon>Bacteria</taxon>
        <taxon>Pseudomonadati</taxon>
        <taxon>Planctomycetota</taxon>
        <taxon>Planctomycetia</taxon>
        <taxon>Pirellulales</taxon>
        <taxon>Pirellulaceae</taxon>
        <taxon>Blastopirellula</taxon>
    </lineage>
</organism>
<feature type="chain" id="PRO_5002665117" description="DUF1349 domain-containing protein" evidence="1">
    <location>
        <begin position="23"/>
        <end position="218"/>
    </location>
</feature>
<evidence type="ECO:0000313" key="3">
    <source>
        <dbReference type="Proteomes" id="UP000004358"/>
    </source>
</evidence>
<dbReference type="eggNOG" id="COG3506">
    <property type="taxonomic scope" value="Bacteria"/>
</dbReference>
<dbReference type="InterPro" id="IPR009784">
    <property type="entry name" value="DUF1349"/>
</dbReference>
<dbReference type="AlphaFoldDB" id="A4A0Y0"/>
<dbReference type="Pfam" id="PF07081">
    <property type="entry name" value="DUF1349"/>
    <property type="match status" value="1"/>
</dbReference>
<dbReference type="Gene3D" id="2.60.120.200">
    <property type="match status" value="1"/>
</dbReference>
<reference evidence="2 3" key="1">
    <citation type="submission" date="2006-02" db="EMBL/GenBank/DDBJ databases">
        <authorList>
            <person name="Amann R."/>
            <person name="Ferriera S."/>
            <person name="Johnson J."/>
            <person name="Kravitz S."/>
            <person name="Halpern A."/>
            <person name="Remington K."/>
            <person name="Beeson K."/>
            <person name="Tran B."/>
            <person name="Rogers Y.-H."/>
            <person name="Friedman R."/>
            <person name="Venter J.C."/>
        </authorList>
    </citation>
    <scope>NUCLEOTIDE SEQUENCE [LARGE SCALE GENOMIC DNA]</scope>
    <source>
        <strain evidence="2 3">DSM 3645</strain>
    </source>
</reference>
<gene>
    <name evidence="2" type="ORF">DSM3645_08056</name>
</gene>
<feature type="signal peptide" evidence="1">
    <location>
        <begin position="1"/>
        <end position="22"/>
    </location>
</feature>
<keyword evidence="1" id="KW-0732">Signal</keyword>
<protein>
    <recommendedName>
        <fullName evidence="4">DUF1349 domain-containing protein</fullName>
    </recommendedName>
</protein>
<name>A4A0Y0_9BACT</name>
<evidence type="ECO:0000313" key="2">
    <source>
        <dbReference type="EMBL" id="EAQ77537.1"/>
    </source>
</evidence>
<accession>A4A0Y0</accession>
<dbReference type="SUPFAM" id="SSF49899">
    <property type="entry name" value="Concanavalin A-like lectins/glucanases"/>
    <property type="match status" value="1"/>
</dbReference>
<evidence type="ECO:0000256" key="1">
    <source>
        <dbReference type="SAM" id="SignalP"/>
    </source>
</evidence>
<dbReference type="STRING" id="314230.DSM3645_08056"/>